<dbReference type="PROSITE" id="PS51471">
    <property type="entry name" value="FE2OG_OXY"/>
    <property type="match status" value="1"/>
</dbReference>
<feature type="compositionally biased region" description="Polar residues" evidence="1">
    <location>
        <begin position="51"/>
        <end position="79"/>
    </location>
</feature>
<feature type="domain" description="Fe2OG dioxygenase" evidence="2">
    <location>
        <begin position="268"/>
        <end position="370"/>
    </location>
</feature>
<dbReference type="Gene3D" id="2.60.120.620">
    <property type="entry name" value="q2cbj1_9rhob like domain"/>
    <property type="match status" value="1"/>
</dbReference>
<feature type="region of interest" description="Disordered" evidence="1">
    <location>
        <begin position="1"/>
        <end position="150"/>
    </location>
</feature>
<protein>
    <recommendedName>
        <fullName evidence="2">Fe2OG dioxygenase domain-containing protein</fullName>
    </recommendedName>
</protein>
<evidence type="ECO:0000259" key="2">
    <source>
        <dbReference type="PROSITE" id="PS51471"/>
    </source>
</evidence>
<dbReference type="InterPro" id="IPR005123">
    <property type="entry name" value="Oxoglu/Fe-dep_dioxygenase_dom"/>
</dbReference>
<evidence type="ECO:0000313" key="3">
    <source>
        <dbReference type="EMBL" id="TDL25472.1"/>
    </source>
</evidence>
<gene>
    <name evidence="3" type="ORF">BD410DRAFT_895742</name>
</gene>
<dbReference type="Pfam" id="PF13640">
    <property type="entry name" value="2OG-FeII_Oxy_3"/>
    <property type="match status" value="1"/>
</dbReference>
<proteinExistence type="predicted"/>
<dbReference type="PANTHER" id="PTHR33099">
    <property type="entry name" value="FE2OG DIOXYGENASE DOMAIN-CONTAINING PROTEIN"/>
    <property type="match status" value="1"/>
</dbReference>
<dbReference type="VEuPathDB" id="FungiDB:BD410DRAFT_895742"/>
<dbReference type="PANTHER" id="PTHR33099:SF7">
    <property type="entry name" value="MYND-TYPE DOMAIN-CONTAINING PROTEIN"/>
    <property type="match status" value="1"/>
</dbReference>
<feature type="region of interest" description="Disordered" evidence="1">
    <location>
        <begin position="1265"/>
        <end position="1341"/>
    </location>
</feature>
<sequence length="1354" mass="148730">MSTAHPPQDPAPPTVPSETPHVHNDGISYPEDSMQIDPPMGDINLDGFEATATSTVSPSANAQNFEISTGISTESTGADTFTPGAHSKPELSDASIPASDSDIEQEARKEANVEKRDGEVELLKRALDSDGIGNTNTGSEDEDESGQETYPLDEPIKDALMSALDDSFNFTGTYALSETYDLAATPCLVVEGLGPIGLPLSTVEACRLRSVCRRAPFGKGERTIVDTEVRDTWELDPQNFKFANPAWDRWISSVALPKVCEELGVSSTPSPPRAELYKLLLYETGSHFLPHQDTEKAPGMFATIVVVLPSQFTGGEVHVSHGSLHKVFDAAATSAFATTVLSWYTDVMHEVKPVTGGYRLALSYNLVHTSSTLRPALPGAEGPIIRLRSVLQAWACAERTGEEYCGEEPPQKLAYLLNHKYSHANLSFDKLKGTDAAKAVHLREICSELGFVVYLGSLTYRVSGGCINDHGGGGYGYGGWDDEEDEEDVEDLEMDESDETSCSVQLIAGLDGNLVGTEQDLGMEELMADESDFKSLEPDEKEYEGYQGNYGGTLDYFYHRTVLLIIPDSQHVTVVNSLGGTQAAIAGLKGTTSFQPSKGEYELAAIALGSKGADAACTVIDAAIRWKEPYLFRDAIQSCNLINDIKVFGQSRLERAQDVFGFGYIGQFIQNVLNYSTNNGDRLGLIEALCIRPQYVEEHNNFPIGWLDARREEVLRTLKAPTPNDIPFLVEGALGLGGTPYLRDTILPQLVAYNCPQDWWKAFIGALQAREVTDGGAVLVGWVEPVLISASPVFDQYITATAQNSYRFAFIDDIERLAPTQFLINQWSTERRARATERLAAPSLADIPLFTELIRAKKTFLREVLLPRVQGLAFSIEFWTALLEMLVNLSKEKDIVDDNWTSATLASMKQPFEQALSQVASNAERFSMLDRIEHVCLHERLIRDYIVERRQWSLEHLLKPVAGEISQIIRGLSGMGAYHTMLLIQLKKFQCAMDFWQQLITAVHSRSCSMDGKPPFVQQLVELAVSQADIKPAPKPQPVPTYSYHYYGRAVETTPVVFGVIKTLLTLCVSTNNIRTSNSVFDRVINQCTEQEAIETTLVPLVPIITDFLDLHKLPHYTIPFDSFYRRTIARYMHKVLGKKPNPVAVEWKGGQSRCACADCQEINRLLAQPASQFTWRAVQAKRKHVEDKLRGHAGLTMTTIRTGSPHGLKITKSPMLTAIVVWQSRSTAGMKLLRAVGSNDVLRRIWQGEPGGIEAISIQLSGGQLPPSMQSAGVQDPVSQQKRPLVTTPASSSAAPQPPAPIPSRHAPPAVVGSSSGSHVEPFRRQTQNAPPAVVPQKRKAVIEIGPIDLTDD</sequence>
<dbReference type="Proteomes" id="UP000294933">
    <property type="component" value="Unassembled WGS sequence"/>
</dbReference>
<evidence type="ECO:0000313" key="4">
    <source>
        <dbReference type="Proteomes" id="UP000294933"/>
    </source>
</evidence>
<name>A0A4Y7QEG2_9AGAM</name>
<feature type="compositionally biased region" description="Polar residues" evidence="1">
    <location>
        <begin position="1265"/>
        <end position="1283"/>
    </location>
</feature>
<evidence type="ECO:0000256" key="1">
    <source>
        <dbReference type="SAM" id="MobiDB-lite"/>
    </source>
</evidence>
<dbReference type="OrthoDB" id="124582at2759"/>
<organism evidence="3 4">
    <name type="scientific">Rickenella mellea</name>
    <dbReference type="NCBI Taxonomy" id="50990"/>
    <lineage>
        <taxon>Eukaryota</taxon>
        <taxon>Fungi</taxon>
        <taxon>Dikarya</taxon>
        <taxon>Basidiomycota</taxon>
        <taxon>Agaricomycotina</taxon>
        <taxon>Agaricomycetes</taxon>
        <taxon>Hymenochaetales</taxon>
        <taxon>Rickenellaceae</taxon>
        <taxon>Rickenella</taxon>
    </lineage>
</organism>
<keyword evidence="4" id="KW-1185">Reference proteome</keyword>
<dbReference type="EMBL" id="ML170163">
    <property type="protein sequence ID" value="TDL25472.1"/>
    <property type="molecule type" value="Genomic_DNA"/>
</dbReference>
<feature type="compositionally biased region" description="Basic and acidic residues" evidence="1">
    <location>
        <begin position="105"/>
        <end position="128"/>
    </location>
</feature>
<accession>A0A4Y7QEG2</accession>
<reference evidence="3 4" key="1">
    <citation type="submission" date="2018-06" db="EMBL/GenBank/DDBJ databases">
        <title>A transcriptomic atlas of mushroom development highlights an independent origin of complex multicellularity.</title>
        <authorList>
            <consortium name="DOE Joint Genome Institute"/>
            <person name="Krizsan K."/>
            <person name="Almasi E."/>
            <person name="Merenyi Z."/>
            <person name="Sahu N."/>
            <person name="Viragh M."/>
            <person name="Koszo T."/>
            <person name="Mondo S."/>
            <person name="Kiss B."/>
            <person name="Balint B."/>
            <person name="Kues U."/>
            <person name="Barry K."/>
            <person name="Hegedus J.C."/>
            <person name="Henrissat B."/>
            <person name="Johnson J."/>
            <person name="Lipzen A."/>
            <person name="Ohm R."/>
            <person name="Nagy I."/>
            <person name="Pangilinan J."/>
            <person name="Yan J."/>
            <person name="Xiong Y."/>
            <person name="Grigoriev I.V."/>
            <person name="Hibbett D.S."/>
            <person name="Nagy L.G."/>
        </authorList>
    </citation>
    <scope>NUCLEOTIDE SEQUENCE [LARGE SCALE GENOMIC DNA]</scope>
    <source>
        <strain evidence="3 4">SZMC22713</strain>
    </source>
</reference>
<dbReference type="InterPro" id="IPR044862">
    <property type="entry name" value="Pro_4_hyd_alph_FE2OG_OXY"/>
</dbReference>